<protein>
    <submittedName>
        <fullName evidence="3">DUF6480 family protein</fullName>
    </submittedName>
</protein>
<dbReference type="InterPro" id="IPR045512">
    <property type="entry name" value="DUF6480"/>
</dbReference>
<feature type="region of interest" description="Disordered" evidence="1">
    <location>
        <begin position="1"/>
        <end position="46"/>
    </location>
</feature>
<dbReference type="AlphaFoldDB" id="A0AAX3EJN2"/>
<accession>A0AAX3EJN2</accession>
<keyword evidence="2" id="KW-0472">Membrane</keyword>
<evidence type="ECO:0000256" key="1">
    <source>
        <dbReference type="SAM" id="MobiDB-lite"/>
    </source>
</evidence>
<keyword evidence="2" id="KW-1133">Transmembrane helix</keyword>
<reference evidence="3" key="1">
    <citation type="submission" date="2022-07" db="EMBL/GenBank/DDBJ databases">
        <authorList>
            <person name="Wu T."/>
        </authorList>
    </citation>
    <scope>NUCLEOTIDE SEQUENCE</scope>
    <source>
        <strain evidence="3">SD-1</strain>
    </source>
</reference>
<dbReference type="Proteomes" id="UP001163293">
    <property type="component" value="Chromosome"/>
</dbReference>
<sequence length="77" mass="8095">MSGANPDPYEENITGLEPGGGVPTGETPPGEASTAGPQGHEEHGTRKSTQVFWIAVIGVVVLMSLLYFIGYIVGFFD</sequence>
<gene>
    <name evidence="3" type="ORF">NL394_02945</name>
</gene>
<proteinExistence type="predicted"/>
<name>A0AAX3EJN2_PAEUR</name>
<dbReference type="RefSeq" id="WP_182264032.1">
    <property type="nucleotide sequence ID" value="NZ_CP043010.1"/>
</dbReference>
<dbReference type="Pfam" id="PF20088">
    <property type="entry name" value="DUF6480"/>
    <property type="match status" value="1"/>
</dbReference>
<organism evidence="3 4">
    <name type="scientific">Paenarthrobacter ureafaciens</name>
    <dbReference type="NCBI Taxonomy" id="37931"/>
    <lineage>
        <taxon>Bacteria</taxon>
        <taxon>Bacillati</taxon>
        <taxon>Actinomycetota</taxon>
        <taxon>Actinomycetes</taxon>
        <taxon>Micrococcales</taxon>
        <taxon>Micrococcaceae</taxon>
        <taxon>Paenarthrobacter</taxon>
    </lineage>
</organism>
<keyword evidence="4" id="KW-1185">Reference proteome</keyword>
<feature type="transmembrane region" description="Helical" evidence="2">
    <location>
        <begin position="51"/>
        <end position="76"/>
    </location>
</feature>
<keyword evidence="2" id="KW-0812">Transmembrane</keyword>
<dbReference type="EMBL" id="CP101185">
    <property type="protein sequence ID" value="UYV98208.1"/>
    <property type="molecule type" value="Genomic_DNA"/>
</dbReference>
<evidence type="ECO:0000313" key="3">
    <source>
        <dbReference type="EMBL" id="UYV98208.1"/>
    </source>
</evidence>
<evidence type="ECO:0000256" key="2">
    <source>
        <dbReference type="SAM" id="Phobius"/>
    </source>
</evidence>
<evidence type="ECO:0000313" key="4">
    <source>
        <dbReference type="Proteomes" id="UP001163293"/>
    </source>
</evidence>